<proteinExistence type="inferred from homology"/>
<keyword evidence="7" id="KW-1185">Reference proteome</keyword>
<dbReference type="AlphaFoldDB" id="A0A261XV14"/>
<dbReference type="PRINTS" id="PR00368">
    <property type="entry name" value="FADPNR"/>
</dbReference>
<dbReference type="InterPro" id="IPR023753">
    <property type="entry name" value="FAD/NAD-binding_dom"/>
</dbReference>
<dbReference type="SUPFAM" id="SSF51905">
    <property type="entry name" value="FAD/NAD(P)-binding domain"/>
    <property type="match status" value="1"/>
</dbReference>
<evidence type="ECO:0000256" key="2">
    <source>
        <dbReference type="ARBA" id="ARBA00022630"/>
    </source>
</evidence>
<sequence>MASGARYMASIVIYDALVIGGSYAGLTAALSLGRVGRHVLLIDSGKYRNERATGMHGIPTAEGVLPQAFRDKAKQELQTYPTVQTISAFIDKVQQHEGQFLAFKKDTVYRGRKLLLAAGVNDVLPPIPGFEEYWGRGIIHCIFCHGYEHRGKSFGALVTSPQYMAGALMAQKINPDITLFLSGIDLASLEAVVPNVSSALAKANIQVEERAIKSVTKDAQRDVFQLHLEDGTIVERGTLLYGRPTEQSTPFAEQLGVELDETNNIKTTSMFMTTNVKGVFAAGDCATMIKGVT</sequence>
<keyword evidence="3" id="KW-0560">Oxidoreductase</keyword>
<feature type="domain" description="FAD/NAD(P)-binding" evidence="5">
    <location>
        <begin position="14"/>
        <end position="288"/>
    </location>
</feature>
<gene>
    <name evidence="6" type="ORF">BZG36_04721</name>
</gene>
<dbReference type="Proteomes" id="UP000242875">
    <property type="component" value="Unassembled WGS sequence"/>
</dbReference>
<dbReference type="PANTHER" id="PTHR48105">
    <property type="entry name" value="THIOREDOXIN REDUCTASE 1-RELATED-RELATED"/>
    <property type="match status" value="1"/>
</dbReference>
<accession>A0A261XV14</accession>
<organism evidence="6 7">
    <name type="scientific">Bifiguratus adelaidae</name>
    <dbReference type="NCBI Taxonomy" id="1938954"/>
    <lineage>
        <taxon>Eukaryota</taxon>
        <taxon>Fungi</taxon>
        <taxon>Fungi incertae sedis</taxon>
        <taxon>Mucoromycota</taxon>
        <taxon>Mucoromycotina</taxon>
        <taxon>Endogonomycetes</taxon>
        <taxon>Endogonales</taxon>
        <taxon>Endogonales incertae sedis</taxon>
        <taxon>Bifiguratus</taxon>
    </lineage>
</organism>
<dbReference type="InterPro" id="IPR050097">
    <property type="entry name" value="Ferredoxin-NADP_redctase_2"/>
</dbReference>
<dbReference type="Pfam" id="PF07992">
    <property type="entry name" value="Pyr_redox_2"/>
    <property type="match status" value="1"/>
</dbReference>
<comment type="caution">
    <text evidence="6">The sequence shown here is derived from an EMBL/GenBank/DDBJ whole genome shotgun (WGS) entry which is preliminary data.</text>
</comment>
<dbReference type="PRINTS" id="PR00469">
    <property type="entry name" value="PNDRDTASEII"/>
</dbReference>
<keyword evidence="4" id="KW-0812">Transmembrane</keyword>
<name>A0A261XV14_9FUNG</name>
<feature type="transmembrane region" description="Helical" evidence="4">
    <location>
        <begin position="12"/>
        <end position="32"/>
    </location>
</feature>
<reference evidence="6 7" key="1">
    <citation type="journal article" date="2017" name="Mycologia">
        <title>Bifiguratus adelaidae, gen. et sp. nov., a new member of Mucoromycotina in endophytic and soil-dwelling habitats.</title>
        <authorList>
            <person name="Torres-Cruz T.J."/>
            <person name="Billingsley Tobias T.L."/>
            <person name="Almatruk M."/>
            <person name="Hesse C."/>
            <person name="Kuske C.R."/>
            <person name="Desiro A."/>
            <person name="Benucci G.M."/>
            <person name="Bonito G."/>
            <person name="Stajich J.E."/>
            <person name="Dunlap C."/>
            <person name="Arnold A.E."/>
            <person name="Porras-Alfaro A."/>
        </authorList>
    </citation>
    <scope>NUCLEOTIDE SEQUENCE [LARGE SCALE GENOMIC DNA]</scope>
    <source>
        <strain evidence="6 7">AZ0501</strain>
    </source>
</reference>
<evidence type="ECO:0000256" key="1">
    <source>
        <dbReference type="ARBA" id="ARBA00009333"/>
    </source>
</evidence>
<dbReference type="GO" id="GO:0016491">
    <property type="term" value="F:oxidoreductase activity"/>
    <property type="evidence" value="ECO:0007669"/>
    <property type="project" value="UniProtKB-KW"/>
</dbReference>
<evidence type="ECO:0000259" key="5">
    <source>
        <dbReference type="Pfam" id="PF07992"/>
    </source>
</evidence>
<comment type="similarity">
    <text evidence="1">Belongs to the class-II pyridine nucleotide-disulfide oxidoreductase family.</text>
</comment>
<evidence type="ECO:0000256" key="4">
    <source>
        <dbReference type="SAM" id="Phobius"/>
    </source>
</evidence>
<keyword evidence="4" id="KW-1133">Transmembrane helix</keyword>
<dbReference type="EMBL" id="MVBO01000176">
    <property type="protein sequence ID" value="OZJ02217.1"/>
    <property type="molecule type" value="Genomic_DNA"/>
</dbReference>
<evidence type="ECO:0000313" key="6">
    <source>
        <dbReference type="EMBL" id="OZJ02217.1"/>
    </source>
</evidence>
<keyword evidence="4" id="KW-0472">Membrane</keyword>
<dbReference type="Gene3D" id="3.50.50.60">
    <property type="entry name" value="FAD/NAD(P)-binding domain"/>
    <property type="match status" value="2"/>
</dbReference>
<dbReference type="OrthoDB" id="10260355at2759"/>
<evidence type="ECO:0000256" key="3">
    <source>
        <dbReference type="ARBA" id="ARBA00023002"/>
    </source>
</evidence>
<evidence type="ECO:0000313" key="7">
    <source>
        <dbReference type="Proteomes" id="UP000242875"/>
    </source>
</evidence>
<dbReference type="InterPro" id="IPR036188">
    <property type="entry name" value="FAD/NAD-bd_sf"/>
</dbReference>
<keyword evidence="2" id="KW-0285">Flavoprotein</keyword>
<protein>
    <recommendedName>
        <fullName evidence="5">FAD/NAD(P)-binding domain-containing protein</fullName>
    </recommendedName>
</protein>
<dbReference type="GO" id="GO:0097237">
    <property type="term" value="P:cellular response to toxic substance"/>
    <property type="evidence" value="ECO:0007669"/>
    <property type="project" value="UniProtKB-ARBA"/>
</dbReference>